<name>A0A066V951_TILAU</name>
<dbReference type="GO" id="GO:0007031">
    <property type="term" value="P:peroxisome organization"/>
    <property type="evidence" value="ECO:0007669"/>
    <property type="project" value="UniProtKB-KW"/>
</dbReference>
<keyword evidence="5" id="KW-1185">Reference proteome</keyword>
<evidence type="ECO:0000313" key="5">
    <source>
        <dbReference type="Proteomes" id="UP000027361"/>
    </source>
</evidence>
<comment type="similarity">
    <text evidence="1 2">Belongs to the peroxin-16 family.</text>
</comment>
<organism evidence="4 5">
    <name type="scientific">Tilletiaria anomala (strain ATCC 24038 / CBS 436.72 / UBC 951)</name>
    <dbReference type="NCBI Taxonomy" id="1037660"/>
    <lineage>
        <taxon>Eukaryota</taxon>
        <taxon>Fungi</taxon>
        <taxon>Dikarya</taxon>
        <taxon>Basidiomycota</taxon>
        <taxon>Ustilaginomycotina</taxon>
        <taxon>Exobasidiomycetes</taxon>
        <taxon>Georgefischeriales</taxon>
        <taxon>Tilletiariaceae</taxon>
        <taxon>Tilletiaria</taxon>
    </lineage>
</organism>
<comment type="subcellular location">
    <subcellularLocation>
        <location evidence="2">Peroxisome membrane</location>
    </subcellularLocation>
</comment>
<feature type="region of interest" description="Disordered" evidence="3">
    <location>
        <begin position="231"/>
        <end position="252"/>
    </location>
</feature>
<evidence type="ECO:0000256" key="2">
    <source>
        <dbReference type="RuleBase" id="RU365003"/>
    </source>
</evidence>
<comment type="caution">
    <text evidence="4">The sequence shown here is derived from an EMBL/GenBank/DDBJ whole genome shotgun (WGS) entry which is preliminary data.</text>
</comment>
<dbReference type="InterPro" id="IPR013919">
    <property type="entry name" value="Pex16"/>
</dbReference>
<dbReference type="OMA" id="PWCVSLA"/>
<keyword evidence="2" id="KW-0962">Peroxisome biogenesis</keyword>
<reference evidence="4 5" key="1">
    <citation type="submission" date="2014-05" db="EMBL/GenBank/DDBJ databases">
        <title>Draft genome sequence of a rare smut relative, Tilletiaria anomala UBC 951.</title>
        <authorList>
            <consortium name="DOE Joint Genome Institute"/>
            <person name="Toome M."/>
            <person name="Kuo A."/>
            <person name="Henrissat B."/>
            <person name="Lipzen A."/>
            <person name="Tritt A."/>
            <person name="Yoshinaga Y."/>
            <person name="Zane M."/>
            <person name="Barry K."/>
            <person name="Grigoriev I.V."/>
            <person name="Spatafora J.W."/>
            <person name="Aimea M.C."/>
        </authorList>
    </citation>
    <scope>NUCLEOTIDE SEQUENCE [LARGE SCALE GENOMIC DNA]</scope>
    <source>
        <strain evidence="4 5">UBC 951</strain>
    </source>
</reference>
<sequence>MATLYQSFLLSNASQITAVESTLRSITYFLPGRFKDAELAGEAIYSALNVLGFYHDSILSDLLSTSETSIGITPSSTNPSLSLSSSELRTQEGPQLALPASHTPSQHARYTNYWSRSSALYKRASQLLVLISHTELLIEMLAVRYHHQSKIAAASRRGGPAATLTDRLQPMNIVILLESLKAALRLVLWRCTGERTLLSSNPLPEREVDPAELELERRAKIEEIIHAYQDEKPGLPSAPRSHPGEKWDTWRGKRTGLTRPTLRSLRPGAKEVVAAGLLCTLPPHPLAESFLAHGSDSDETTLVDPEEEEEEMWLQHEQERVQRGWTDAQVNSFLLSRTLAPTDVLKPPELVRPVLGNVGRMAEILWIIRPVLYALSIRRYGKHSLLPFYFSLLVEYLARQLRKRSFSPNLGFGQRKPASPPSNTLLGAFAGSLGGRDMLTSKVMSFLSGGGADSESKRRERPVSIVEANEWAKRDSSFWWYLLRGPAWDTFTRPRLERIIASLERRPLLGLLGGIVSVLFASDDNALR</sequence>
<proteinExistence type="inferred from homology"/>
<protein>
    <recommendedName>
        <fullName evidence="2">Peroxisomal membrane protein PEX16</fullName>
    </recommendedName>
</protein>
<evidence type="ECO:0000256" key="3">
    <source>
        <dbReference type="SAM" id="MobiDB-lite"/>
    </source>
</evidence>
<dbReference type="GO" id="GO:0005778">
    <property type="term" value="C:peroxisomal membrane"/>
    <property type="evidence" value="ECO:0007669"/>
    <property type="project" value="UniProtKB-SubCell"/>
</dbReference>
<evidence type="ECO:0000256" key="1">
    <source>
        <dbReference type="ARBA" id="ARBA00009505"/>
    </source>
</evidence>
<dbReference type="Pfam" id="PF08610">
    <property type="entry name" value="Pex16"/>
    <property type="match status" value="2"/>
</dbReference>
<dbReference type="PANTHER" id="PTHR13299">
    <property type="entry name" value="PEROXISOMAL MEMBRANE PROTEIN PEX16"/>
    <property type="match status" value="1"/>
</dbReference>
<dbReference type="OrthoDB" id="2021143at2759"/>
<dbReference type="AlphaFoldDB" id="A0A066V951"/>
<dbReference type="HOGENOM" id="CLU_036533_2_0_1"/>
<accession>A0A066V951</accession>
<dbReference type="GeneID" id="25267835"/>
<feature type="compositionally biased region" description="Basic and acidic residues" evidence="3">
    <location>
        <begin position="242"/>
        <end position="251"/>
    </location>
</feature>
<evidence type="ECO:0000313" key="4">
    <source>
        <dbReference type="EMBL" id="KDN35264.1"/>
    </source>
</evidence>
<gene>
    <name evidence="4" type="ORF">K437DRAFT_80586</name>
</gene>
<dbReference type="RefSeq" id="XP_013239766.1">
    <property type="nucleotide sequence ID" value="XM_013384312.1"/>
</dbReference>
<dbReference type="InParanoid" id="A0A066V951"/>
<dbReference type="PANTHER" id="PTHR13299:SF0">
    <property type="entry name" value="PEROXISOMAL MEMBRANE PROTEIN PEX16"/>
    <property type="match status" value="1"/>
</dbReference>
<dbReference type="Proteomes" id="UP000027361">
    <property type="component" value="Unassembled WGS sequence"/>
</dbReference>
<keyword evidence="2" id="KW-0576">Peroxisome</keyword>
<dbReference type="EMBL" id="JMSN01000225">
    <property type="protein sequence ID" value="KDN35264.1"/>
    <property type="molecule type" value="Genomic_DNA"/>
</dbReference>
<dbReference type="STRING" id="1037660.A0A066V951"/>